<evidence type="ECO:0000256" key="9">
    <source>
        <dbReference type="ARBA" id="ARBA00022833"/>
    </source>
</evidence>
<dbReference type="InterPro" id="IPR018511">
    <property type="entry name" value="Hemolysin-typ_Ca-bd_CS"/>
</dbReference>
<evidence type="ECO:0000313" key="12">
    <source>
        <dbReference type="Proteomes" id="UP000641646"/>
    </source>
</evidence>
<comment type="caution">
    <text evidence="11">The sequence shown here is derived from an EMBL/GenBank/DDBJ whole genome shotgun (WGS) entry which is preliminary data.</text>
</comment>
<dbReference type="SUPFAM" id="SSF55486">
    <property type="entry name" value="Metalloproteases ('zincins'), catalytic domain"/>
    <property type="match status" value="1"/>
</dbReference>
<dbReference type="CDD" id="cd04277">
    <property type="entry name" value="ZnMc_serralysin_like"/>
    <property type="match status" value="1"/>
</dbReference>
<evidence type="ECO:0000256" key="7">
    <source>
        <dbReference type="ARBA" id="ARBA00022737"/>
    </source>
</evidence>
<dbReference type="InterPro" id="IPR011049">
    <property type="entry name" value="Serralysin-like_metalloprot_C"/>
</dbReference>
<keyword evidence="12" id="KW-1185">Reference proteome</keyword>
<evidence type="ECO:0000259" key="10">
    <source>
        <dbReference type="SMART" id="SM00235"/>
    </source>
</evidence>
<evidence type="ECO:0000313" key="11">
    <source>
        <dbReference type="EMBL" id="MBD2181569.1"/>
    </source>
</evidence>
<name>A0A926ZGB6_9CYAN</name>
<sequence length="787" mass="87367">MANGDTRLTLEQIFDANYYRLNNPDLAQLSDDEALNHLLTYGFLEAGSIPSRLQFSPFVDFEYYRNNNLDISGFFDNRQLVQQFLNEGLFQGRSFSPVVDLNLYRQSYADLAGLDNNQLLEHLIDYGIYEGRIFSPLIDINYYRQNNPDLAGFDNKELFVQFLTAGINDGRSFLPLFDVNFYRANNQDLDDADYTNEQLTDHFLNIGLREGRRFSPFFDINYYRESNPDLVLAGLDNEELFNHFQTRGLDEGRRFSPFIDVNYYLANQPDLRAAGLTPRQAFDHFVNIGLNEGRRSSLIFDPVYYLENNQDLKRAGYTNRQAFEHFQISGINERRSSSVYFDPRSIEPFILESIPNLIAAPQLLENSPFRWNIPADGVLTYSFVTSASAPLYEGRESGVTELTPQIKNNIRNILQLYDNILPFDLVEVSDRPPNVGQLRFMFSNGPRDQSREGNVLAYAYYPGDPTDFTGNLAGDVHLNPNRSTIDFSTGAGSFSYEVLLHEIGHALGLRHPFEGNPPLAAGKDNDSNTVMGYSFFPGNYNGSFASTPMAYDIRALQLLYGFSSLNEGDTNYQFNVNNFFGAESNGQNGVKNTIWDTGGIDTFDFSALPPTLFGYYFNMNEGGYNTTQLALNGSTYTTSTAQGIFTTNSFGTTIGFGFTLENLVGSQGDDEILGNNISNNIAGAAGNDVITGARGADILNGGPGSDIFVLAPGDGGPNPGSTDVITDFTDGEDSIGLSAGLRFDRLRITPGTNPNDTIIQVASSGEYLAVLTGVPSFAITNADFTFV</sequence>
<dbReference type="Pfam" id="PF00413">
    <property type="entry name" value="Peptidase_M10"/>
    <property type="match status" value="1"/>
</dbReference>
<accession>A0A926ZGB6</accession>
<evidence type="ECO:0000256" key="1">
    <source>
        <dbReference type="ARBA" id="ARBA00001913"/>
    </source>
</evidence>
<dbReference type="Gene3D" id="3.40.390.10">
    <property type="entry name" value="Collagenase (Catalytic Domain)"/>
    <property type="match status" value="1"/>
</dbReference>
<dbReference type="Proteomes" id="UP000641646">
    <property type="component" value="Unassembled WGS sequence"/>
</dbReference>
<keyword evidence="5" id="KW-0645">Protease</keyword>
<dbReference type="EMBL" id="JACJPW010000022">
    <property type="protein sequence ID" value="MBD2181569.1"/>
    <property type="molecule type" value="Genomic_DNA"/>
</dbReference>
<dbReference type="RefSeq" id="WP_190464375.1">
    <property type="nucleotide sequence ID" value="NZ_JACJPW010000022.1"/>
</dbReference>
<comment type="similarity">
    <text evidence="3">Belongs to the peptidase M10B family.</text>
</comment>
<dbReference type="GO" id="GO:0005509">
    <property type="term" value="F:calcium ion binding"/>
    <property type="evidence" value="ECO:0007669"/>
    <property type="project" value="InterPro"/>
</dbReference>
<comment type="subcellular location">
    <subcellularLocation>
        <location evidence="2">Secreted</location>
    </subcellularLocation>
</comment>
<keyword evidence="6" id="KW-0479">Metal-binding</keyword>
<reference evidence="11" key="1">
    <citation type="journal article" date="2015" name="ISME J.">
        <title>Draft Genome Sequence of Streptomyces incarnatus NRRL8089, which Produces the Nucleoside Antibiotic Sinefungin.</title>
        <authorList>
            <person name="Oshima K."/>
            <person name="Hattori M."/>
            <person name="Shimizu H."/>
            <person name="Fukuda K."/>
            <person name="Nemoto M."/>
            <person name="Inagaki K."/>
            <person name="Tamura T."/>
        </authorList>
    </citation>
    <scope>NUCLEOTIDE SEQUENCE</scope>
    <source>
        <strain evidence="11">FACHB-1375</strain>
    </source>
</reference>
<proteinExistence type="inferred from homology"/>
<dbReference type="GO" id="GO:0008270">
    <property type="term" value="F:zinc ion binding"/>
    <property type="evidence" value="ECO:0007669"/>
    <property type="project" value="InterPro"/>
</dbReference>
<keyword evidence="7" id="KW-0677">Repeat</keyword>
<keyword evidence="9" id="KW-0862">Zinc</keyword>
<evidence type="ECO:0000256" key="8">
    <source>
        <dbReference type="ARBA" id="ARBA00022801"/>
    </source>
</evidence>
<protein>
    <submittedName>
        <fullName evidence="11">M10 family metallopeptidase C-terminal domain-containing protein</fullName>
    </submittedName>
</protein>
<dbReference type="GO" id="GO:0005615">
    <property type="term" value="C:extracellular space"/>
    <property type="evidence" value="ECO:0007669"/>
    <property type="project" value="InterPro"/>
</dbReference>
<evidence type="ECO:0000256" key="5">
    <source>
        <dbReference type="ARBA" id="ARBA00022670"/>
    </source>
</evidence>
<evidence type="ECO:0000256" key="2">
    <source>
        <dbReference type="ARBA" id="ARBA00004613"/>
    </source>
</evidence>
<dbReference type="InterPro" id="IPR024079">
    <property type="entry name" value="MetalloPept_cat_dom_sf"/>
</dbReference>
<evidence type="ECO:0000256" key="3">
    <source>
        <dbReference type="ARBA" id="ARBA00009490"/>
    </source>
</evidence>
<dbReference type="InterPro" id="IPR006026">
    <property type="entry name" value="Peptidase_Metallo"/>
</dbReference>
<dbReference type="Pfam" id="PF00353">
    <property type="entry name" value="HemolysinCabind"/>
    <property type="match status" value="1"/>
</dbReference>
<comment type="cofactor">
    <cofactor evidence="1">
        <name>Ca(2+)</name>
        <dbReference type="ChEBI" id="CHEBI:29108"/>
    </cofactor>
</comment>
<dbReference type="PRINTS" id="PR00313">
    <property type="entry name" value="CABNDNGRPT"/>
</dbReference>
<dbReference type="AlphaFoldDB" id="A0A926ZGB6"/>
<keyword evidence="8" id="KW-0378">Hydrolase</keyword>
<dbReference type="Gene3D" id="2.150.10.10">
    <property type="entry name" value="Serralysin-like metalloprotease, C-terminal"/>
    <property type="match status" value="1"/>
</dbReference>
<feature type="domain" description="Peptidase metallopeptidase" evidence="10">
    <location>
        <begin position="367"/>
        <end position="542"/>
    </location>
</feature>
<keyword evidence="4" id="KW-0964">Secreted</keyword>
<dbReference type="InterPro" id="IPR034033">
    <property type="entry name" value="Serralysin-like"/>
</dbReference>
<dbReference type="GO" id="GO:0004222">
    <property type="term" value="F:metalloendopeptidase activity"/>
    <property type="evidence" value="ECO:0007669"/>
    <property type="project" value="InterPro"/>
</dbReference>
<dbReference type="GO" id="GO:0031012">
    <property type="term" value="C:extracellular matrix"/>
    <property type="evidence" value="ECO:0007669"/>
    <property type="project" value="InterPro"/>
</dbReference>
<dbReference type="InterPro" id="IPR001343">
    <property type="entry name" value="Hemolysn_Ca-bd"/>
</dbReference>
<dbReference type="InterPro" id="IPR013858">
    <property type="entry name" value="Peptidase_M10B_C"/>
</dbReference>
<evidence type="ECO:0000256" key="4">
    <source>
        <dbReference type="ARBA" id="ARBA00022525"/>
    </source>
</evidence>
<gene>
    <name evidence="11" type="ORF">H6G03_10690</name>
</gene>
<dbReference type="InterPro" id="IPR001818">
    <property type="entry name" value="Pept_M10_metallopeptidase"/>
</dbReference>
<dbReference type="SUPFAM" id="SSF51120">
    <property type="entry name" value="beta-Roll"/>
    <property type="match status" value="1"/>
</dbReference>
<dbReference type="Pfam" id="PF08548">
    <property type="entry name" value="Peptidase_M10_C"/>
    <property type="match status" value="1"/>
</dbReference>
<organism evidence="11 12">
    <name type="scientific">Aerosakkonema funiforme FACHB-1375</name>
    <dbReference type="NCBI Taxonomy" id="2949571"/>
    <lineage>
        <taxon>Bacteria</taxon>
        <taxon>Bacillati</taxon>
        <taxon>Cyanobacteriota</taxon>
        <taxon>Cyanophyceae</taxon>
        <taxon>Oscillatoriophycideae</taxon>
        <taxon>Aerosakkonematales</taxon>
        <taxon>Aerosakkonemataceae</taxon>
        <taxon>Aerosakkonema</taxon>
    </lineage>
</organism>
<reference evidence="11" key="2">
    <citation type="submission" date="2020-08" db="EMBL/GenBank/DDBJ databases">
        <authorList>
            <person name="Chen M."/>
            <person name="Teng W."/>
            <person name="Zhao L."/>
            <person name="Hu C."/>
            <person name="Zhou Y."/>
            <person name="Han B."/>
            <person name="Song L."/>
            <person name="Shu W."/>
        </authorList>
    </citation>
    <scope>NUCLEOTIDE SEQUENCE</scope>
    <source>
        <strain evidence="11">FACHB-1375</strain>
    </source>
</reference>
<evidence type="ECO:0000256" key="6">
    <source>
        <dbReference type="ARBA" id="ARBA00022723"/>
    </source>
</evidence>
<dbReference type="PROSITE" id="PS00330">
    <property type="entry name" value="HEMOLYSIN_CALCIUM"/>
    <property type="match status" value="1"/>
</dbReference>
<dbReference type="SMART" id="SM00235">
    <property type="entry name" value="ZnMc"/>
    <property type="match status" value="1"/>
</dbReference>
<dbReference type="GO" id="GO:0006508">
    <property type="term" value="P:proteolysis"/>
    <property type="evidence" value="ECO:0007669"/>
    <property type="project" value="UniProtKB-KW"/>
</dbReference>